<dbReference type="InterPro" id="IPR055235">
    <property type="entry name" value="ASD1_cat"/>
</dbReference>
<dbReference type="SUPFAM" id="SSF51011">
    <property type="entry name" value="Glycosyl hydrolase domain"/>
    <property type="match status" value="1"/>
</dbReference>
<evidence type="ECO:0000256" key="3">
    <source>
        <dbReference type="ARBA" id="ARBA00012670"/>
    </source>
</evidence>
<comment type="catalytic activity">
    <reaction evidence="1">
        <text>Hydrolysis of terminal non-reducing alpha-L-arabinofuranoside residues in alpha-L-arabinosides.</text>
        <dbReference type="EC" id="3.2.1.55"/>
    </reaction>
</comment>
<reference evidence="10 11" key="1">
    <citation type="journal article" date="2019" name="Environ. Microbiol.">
        <title>Species interactions and distinct microbial communities in high Arctic permafrost affected cryosols are associated with the CH4 and CO2 gas fluxes.</title>
        <authorList>
            <person name="Altshuler I."/>
            <person name="Hamel J."/>
            <person name="Turney S."/>
            <person name="Magnuson E."/>
            <person name="Levesque R."/>
            <person name="Greer C."/>
            <person name="Whyte L.G."/>
        </authorList>
    </citation>
    <scope>NUCLEOTIDE SEQUENCE [LARGE SCALE GENOMIC DNA]</scope>
    <source>
        <strain evidence="10 11">S9.2P</strain>
    </source>
</reference>
<evidence type="ECO:0000256" key="4">
    <source>
        <dbReference type="ARBA" id="ARBA00022729"/>
    </source>
</evidence>
<comment type="caution">
    <text evidence="10">The sequence shown here is derived from an EMBL/GenBank/DDBJ whole genome shotgun (WGS) entry which is preliminary data.</text>
</comment>
<evidence type="ECO:0000256" key="5">
    <source>
        <dbReference type="ARBA" id="ARBA00022801"/>
    </source>
</evidence>
<evidence type="ECO:0000259" key="9">
    <source>
        <dbReference type="SMART" id="SM00813"/>
    </source>
</evidence>
<dbReference type="Proteomes" id="UP000317646">
    <property type="component" value="Unassembled WGS sequence"/>
</dbReference>
<dbReference type="Pfam" id="PF06964">
    <property type="entry name" value="Alpha-L-AF_C"/>
    <property type="match status" value="1"/>
</dbReference>
<comment type="similarity">
    <text evidence="2">Belongs to the glycosyl hydrolase 51 family.</text>
</comment>
<feature type="compositionally biased region" description="Low complexity" evidence="7">
    <location>
        <begin position="344"/>
        <end position="357"/>
    </location>
</feature>
<evidence type="ECO:0000256" key="8">
    <source>
        <dbReference type="SAM" id="SignalP"/>
    </source>
</evidence>
<dbReference type="InterPro" id="IPR010720">
    <property type="entry name" value="Alpha-L-AF_C"/>
</dbReference>
<dbReference type="EC" id="3.2.1.55" evidence="3"/>
<feature type="region of interest" description="Disordered" evidence="7">
    <location>
        <begin position="338"/>
        <end position="357"/>
    </location>
</feature>
<feature type="signal peptide" evidence="8">
    <location>
        <begin position="1"/>
        <end position="27"/>
    </location>
</feature>
<sequence length="691" mass="73935">MRSSSRFPALAPGLALLGALAGGPAGAQTAAPVALTVQVNKPGAAVNKNMYGLFFEDINFAADGGLYPELVKNKSFETAPALLGWKALQGGANLDAYAVRAEQGVSAANKQYVRLTTRAGAPGEAGIENEGFRGMGIKAGGEYTLSFYARRGPGSIGGLTAVIMGEKGQALATAPVTGFTDQWQRYSVVLKATGTLNKAFLKLVLNGAGTVDLDVVSLFPKDTWQGRPNGLRTDLVQLLKDMKPGFLRFPGGCIVEGRTLSERYQWKETIGDVASRQPLINRWNMEFKHRSTPDYYQSFGLGFYEYFQLSEDIGAEPLPILNVGMACQFNSGELAPMGTASAKGGPNAEGAGAPGAATSDPSLDVFIQDALDLVEFANGPASSPWGAKRVAMGHPAPFNLKMIGIGNEQWGPQYLERYEPFAKALKAKYPNIEIVSSAGPSPDGELFDKASKRLGELNAEYVDEHYYAKADWFRQNVGRYDNYARKGPKIFAGEYAAQSVSTGSPDNKNTWDCAISEAAFMTGLERNADVVGMASYAPLFANVDAWQWTPDMIWFDNLNSYGSPSYYVQKMYALNKGTQVLPVTMPGGAKNGTDNLFASAVADDKAGDVVVKLVNYSSSPRAVSINLAGAKKLGKTGRAQVMASADLQTQNSLQEPKKLAPQESSFAVRGSTVSYTLAPNSFTVLRVAGKK</sequence>
<evidence type="ECO:0000256" key="7">
    <source>
        <dbReference type="SAM" id="MobiDB-lite"/>
    </source>
</evidence>
<dbReference type="Gene3D" id="2.60.120.260">
    <property type="entry name" value="Galactose-binding domain-like"/>
    <property type="match status" value="1"/>
</dbReference>
<dbReference type="InterPro" id="IPR013780">
    <property type="entry name" value="Glyco_hydro_b"/>
</dbReference>
<keyword evidence="5" id="KW-0378">Hydrolase</keyword>
<organism evidence="10 11">
    <name type="scientific">Hymenobacter nivis</name>
    <dbReference type="NCBI Taxonomy" id="1850093"/>
    <lineage>
        <taxon>Bacteria</taxon>
        <taxon>Pseudomonadati</taxon>
        <taxon>Bacteroidota</taxon>
        <taxon>Cytophagia</taxon>
        <taxon>Cytophagales</taxon>
        <taxon>Hymenobacteraceae</taxon>
        <taxon>Hymenobacter</taxon>
    </lineage>
</organism>
<dbReference type="InterPro" id="IPR017853">
    <property type="entry name" value="GH"/>
</dbReference>
<dbReference type="PANTHER" id="PTHR31776:SF0">
    <property type="entry name" value="ALPHA-L-ARABINOFURANOSIDASE 1"/>
    <property type="match status" value="1"/>
</dbReference>
<dbReference type="InterPro" id="IPR008979">
    <property type="entry name" value="Galactose-bd-like_sf"/>
</dbReference>
<dbReference type="PANTHER" id="PTHR31776">
    <property type="entry name" value="ALPHA-L-ARABINOFURANOSIDASE 1"/>
    <property type="match status" value="1"/>
</dbReference>
<dbReference type="EMBL" id="RCYZ01000007">
    <property type="protein sequence ID" value="TPG63651.1"/>
    <property type="molecule type" value="Genomic_DNA"/>
</dbReference>
<dbReference type="Gene3D" id="3.20.20.80">
    <property type="entry name" value="Glycosidases"/>
    <property type="match status" value="1"/>
</dbReference>
<dbReference type="GO" id="GO:0046373">
    <property type="term" value="P:L-arabinose metabolic process"/>
    <property type="evidence" value="ECO:0007669"/>
    <property type="project" value="InterPro"/>
</dbReference>
<evidence type="ECO:0000256" key="1">
    <source>
        <dbReference type="ARBA" id="ARBA00001462"/>
    </source>
</evidence>
<keyword evidence="4 8" id="KW-0732">Signal</keyword>
<dbReference type="SUPFAM" id="SSF49785">
    <property type="entry name" value="Galactose-binding domain-like"/>
    <property type="match status" value="1"/>
</dbReference>
<evidence type="ECO:0000313" key="10">
    <source>
        <dbReference type="EMBL" id="TPG63651.1"/>
    </source>
</evidence>
<dbReference type="OrthoDB" id="9758333at2"/>
<feature type="chain" id="PRO_5021413486" description="non-reducing end alpha-L-arabinofuranosidase" evidence="8">
    <location>
        <begin position="28"/>
        <end position="691"/>
    </location>
</feature>
<dbReference type="Pfam" id="PF22848">
    <property type="entry name" value="ASD1_dom"/>
    <property type="match status" value="1"/>
</dbReference>
<keyword evidence="11" id="KW-1185">Reference proteome</keyword>
<dbReference type="InterPro" id="IPR051563">
    <property type="entry name" value="Glycosyl_Hydrolase_51"/>
</dbReference>
<accession>A0A502GP36</accession>
<dbReference type="SMART" id="SM00813">
    <property type="entry name" value="Alpha-L-AF_C"/>
    <property type="match status" value="1"/>
</dbReference>
<dbReference type="RefSeq" id="WP_140468539.1">
    <property type="nucleotide sequence ID" value="NZ_RCYZ01000007.1"/>
</dbReference>
<name>A0A502GP36_9BACT</name>
<gene>
    <name evidence="10" type="ORF">EAH73_16490</name>
</gene>
<protein>
    <recommendedName>
        <fullName evidence="3">non-reducing end alpha-L-arabinofuranosidase</fullName>
        <ecNumber evidence="3">3.2.1.55</ecNumber>
    </recommendedName>
</protein>
<feature type="domain" description="Alpha-L-arabinofuranosidase C-terminal" evidence="9">
    <location>
        <begin position="493"/>
        <end position="681"/>
    </location>
</feature>
<dbReference type="GO" id="GO:0046556">
    <property type="term" value="F:alpha-L-arabinofuranosidase activity"/>
    <property type="evidence" value="ECO:0007669"/>
    <property type="project" value="UniProtKB-EC"/>
</dbReference>
<proteinExistence type="inferred from homology"/>
<dbReference type="Gene3D" id="2.60.40.1180">
    <property type="entry name" value="Golgi alpha-mannosidase II"/>
    <property type="match status" value="1"/>
</dbReference>
<dbReference type="SUPFAM" id="SSF51445">
    <property type="entry name" value="(Trans)glycosidases"/>
    <property type="match status" value="1"/>
</dbReference>
<dbReference type="AlphaFoldDB" id="A0A502GP36"/>
<evidence type="ECO:0000256" key="2">
    <source>
        <dbReference type="ARBA" id="ARBA00007186"/>
    </source>
</evidence>
<evidence type="ECO:0000313" key="11">
    <source>
        <dbReference type="Proteomes" id="UP000317646"/>
    </source>
</evidence>
<keyword evidence="6" id="KW-0325">Glycoprotein</keyword>
<evidence type="ECO:0000256" key="6">
    <source>
        <dbReference type="ARBA" id="ARBA00023180"/>
    </source>
</evidence>